<keyword evidence="1" id="KW-0472">Membrane</keyword>
<sequence>MSVKKIVLTAVATLGMVLFLFPLVTGMLSNTNGVEKLTGSLRSSMTPSALAQTRADMNTVQAMSDQLQAQTLPALPGALGMSPDAFKGYMGKNFPDVDNGVSQLNTILPKFQGLVGGLEMQAPNFRKADEIPTNFLPSTTVPFLFLIPGAALFLLAGSALVLGREKLARATLVVSAVVGIVFIVAPLVLSVPSKAKAVDDLTTAFGPVFTDQGAAAARADMDVIQNMSNQLQQQTLPALAGALDMNSTQFHSFMLQNYPDVATGVSQLNTILPRFQGLVSAIEENVGSFQKAASIPTAGTATTTLSWWFFAPGIILLAIGGIGIGIATPAVTRRRVTMQQDREKRQVLSTT</sequence>
<keyword evidence="3" id="KW-1185">Reference proteome</keyword>
<gene>
    <name evidence="2" type="ORF">R3Q59_31180</name>
</gene>
<reference evidence="2 3" key="1">
    <citation type="submission" date="2023-10" db="EMBL/GenBank/DDBJ databases">
        <title>Development of a sustainable strategy for remediation of hydrocarbon-contaminated territories based on the waste exchange concept.</title>
        <authorList>
            <person name="Krivoruchko A."/>
        </authorList>
    </citation>
    <scope>NUCLEOTIDE SEQUENCE [LARGE SCALE GENOMIC DNA]</scope>
    <source>
        <strain evidence="2 3">IEGM 60</strain>
    </source>
</reference>
<comment type="caution">
    <text evidence="2">The sequence shown here is derived from an EMBL/GenBank/DDBJ whole genome shotgun (WGS) entry which is preliminary data.</text>
</comment>
<feature type="transmembrane region" description="Helical" evidence="1">
    <location>
        <begin position="307"/>
        <end position="332"/>
    </location>
</feature>
<evidence type="ECO:0000313" key="2">
    <source>
        <dbReference type="EMBL" id="MDV6284949.1"/>
    </source>
</evidence>
<dbReference type="RefSeq" id="WP_317570626.1">
    <property type="nucleotide sequence ID" value="NZ_JAWLKA010000022.1"/>
</dbReference>
<feature type="transmembrane region" description="Helical" evidence="1">
    <location>
        <begin position="170"/>
        <end position="189"/>
    </location>
</feature>
<accession>A0ABU4CN09</accession>
<evidence type="ECO:0000256" key="1">
    <source>
        <dbReference type="SAM" id="Phobius"/>
    </source>
</evidence>
<keyword evidence="1" id="KW-0812">Transmembrane</keyword>
<proteinExistence type="predicted"/>
<organism evidence="2 3">
    <name type="scientific">Rhodococcus jostii</name>
    <dbReference type="NCBI Taxonomy" id="132919"/>
    <lineage>
        <taxon>Bacteria</taxon>
        <taxon>Bacillati</taxon>
        <taxon>Actinomycetota</taxon>
        <taxon>Actinomycetes</taxon>
        <taxon>Mycobacteriales</taxon>
        <taxon>Nocardiaceae</taxon>
        <taxon>Rhodococcus</taxon>
    </lineage>
</organism>
<dbReference type="Proteomes" id="UP001185737">
    <property type="component" value="Unassembled WGS sequence"/>
</dbReference>
<feature type="transmembrane region" description="Helical" evidence="1">
    <location>
        <begin position="143"/>
        <end position="163"/>
    </location>
</feature>
<protein>
    <submittedName>
        <fullName evidence="2">Uncharacterized protein</fullName>
    </submittedName>
</protein>
<dbReference type="EMBL" id="JAWLKA010000022">
    <property type="protein sequence ID" value="MDV6284949.1"/>
    <property type="molecule type" value="Genomic_DNA"/>
</dbReference>
<evidence type="ECO:0000313" key="3">
    <source>
        <dbReference type="Proteomes" id="UP001185737"/>
    </source>
</evidence>
<feature type="transmembrane region" description="Helical" evidence="1">
    <location>
        <begin position="7"/>
        <end position="28"/>
    </location>
</feature>
<name>A0ABU4CN09_RHOJO</name>
<keyword evidence="1" id="KW-1133">Transmembrane helix</keyword>